<dbReference type="PANTHER" id="PTHR23028">
    <property type="entry name" value="ACETYLTRANSFERASE"/>
    <property type="match status" value="1"/>
</dbReference>
<keyword evidence="1" id="KW-0472">Membrane</keyword>
<dbReference type="Pfam" id="PF01757">
    <property type="entry name" value="Acyl_transf_3"/>
    <property type="match status" value="1"/>
</dbReference>
<feature type="transmembrane region" description="Helical" evidence="1">
    <location>
        <begin position="321"/>
        <end position="340"/>
    </location>
</feature>
<dbReference type="Proteomes" id="UP001596492">
    <property type="component" value="Unassembled WGS sequence"/>
</dbReference>
<comment type="caution">
    <text evidence="3">The sequence shown here is derived from an EMBL/GenBank/DDBJ whole genome shotgun (WGS) entry which is preliminary data.</text>
</comment>
<feature type="transmembrane region" description="Helical" evidence="1">
    <location>
        <begin position="132"/>
        <end position="152"/>
    </location>
</feature>
<feature type="transmembrane region" description="Helical" evidence="1">
    <location>
        <begin position="41"/>
        <end position="61"/>
    </location>
</feature>
<evidence type="ECO:0000313" key="4">
    <source>
        <dbReference type="Proteomes" id="UP001596492"/>
    </source>
</evidence>
<dbReference type="GO" id="GO:0016746">
    <property type="term" value="F:acyltransferase activity"/>
    <property type="evidence" value="ECO:0007669"/>
    <property type="project" value="UniProtKB-KW"/>
</dbReference>
<name>A0ABW2IKU9_9PROT</name>
<accession>A0ABW2IKU9</accession>
<dbReference type="InterPro" id="IPR050879">
    <property type="entry name" value="Acyltransferase_3"/>
</dbReference>
<keyword evidence="1" id="KW-0812">Transmembrane</keyword>
<feature type="transmembrane region" description="Helical" evidence="1">
    <location>
        <begin position="82"/>
        <end position="100"/>
    </location>
</feature>
<keyword evidence="3" id="KW-0012">Acyltransferase</keyword>
<feature type="domain" description="Acyltransferase 3" evidence="2">
    <location>
        <begin position="5"/>
        <end position="336"/>
    </location>
</feature>
<feature type="transmembrane region" description="Helical" evidence="1">
    <location>
        <begin position="251"/>
        <end position="268"/>
    </location>
</feature>
<feature type="transmembrane region" description="Helical" evidence="1">
    <location>
        <begin position="159"/>
        <end position="177"/>
    </location>
</feature>
<proteinExistence type="predicted"/>
<feature type="transmembrane region" description="Helical" evidence="1">
    <location>
        <begin position="226"/>
        <end position="245"/>
    </location>
</feature>
<evidence type="ECO:0000259" key="2">
    <source>
        <dbReference type="Pfam" id="PF01757"/>
    </source>
</evidence>
<dbReference type="InterPro" id="IPR002656">
    <property type="entry name" value="Acyl_transf_3_dom"/>
</dbReference>
<gene>
    <name evidence="3" type="ORF">ACFQS8_07760</name>
</gene>
<dbReference type="EMBL" id="JBHTBR010000004">
    <property type="protein sequence ID" value="MFC7291506.1"/>
    <property type="molecule type" value="Genomic_DNA"/>
</dbReference>
<feature type="transmembrane region" description="Helical" evidence="1">
    <location>
        <begin position="189"/>
        <end position="206"/>
    </location>
</feature>
<keyword evidence="1" id="KW-1133">Transmembrane helix</keyword>
<dbReference type="PANTHER" id="PTHR23028:SF53">
    <property type="entry name" value="ACYL_TRANSF_3 DOMAIN-CONTAINING PROTEIN"/>
    <property type="match status" value="1"/>
</dbReference>
<dbReference type="EC" id="2.3.-.-" evidence="3"/>
<keyword evidence="3" id="KW-0808">Transferase</keyword>
<keyword evidence="4" id="KW-1185">Reference proteome</keyword>
<evidence type="ECO:0000256" key="1">
    <source>
        <dbReference type="SAM" id="Phobius"/>
    </source>
</evidence>
<organism evidence="3 4">
    <name type="scientific">Hirschia litorea</name>
    <dbReference type="NCBI Taxonomy" id="1199156"/>
    <lineage>
        <taxon>Bacteria</taxon>
        <taxon>Pseudomonadati</taxon>
        <taxon>Pseudomonadota</taxon>
        <taxon>Alphaproteobacteria</taxon>
        <taxon>Hyphomonadales</taxon>
        <taxon>Hyphomonadaceae</taxon>
        <taxon>Hirschia</taxon>
    </lineage>
</organism>
<feature type="transmembrane region" description="Helical" evidence="1">
    <location>
        <begin position="12"/>
        <end position="29"/>
    </location>
</feature>
<reference evidence="4" key="1">
    <citation type="journal article" date="2019" name="Int. J. Syst. Evol. Microbiol.">
        <title>The Global Catalogue of Microorganisms (GCM) 10K type strain sequencing project: providing services to taxonomists for standard genome sequencing and annotation.</title>
        <authorList>
            <consortium name="The Broad Institute Genomics Platform"/>
            <consortium name="The Broad Institute Genome Sequencing Center for Infectious Disease"/>
            <person name="Wu L."/>
            <person name="Ma J."/>
        </authorList>
    </citation>
    <scope>NUCLEOTIDE SEQUENCE [LARGE SCALE GENOMIC DNA]</scope>
    <source>
        <strain evidence="4">CCUG 51308</strain>
    </source>
</reference>
<dbReference type="RefSeq" id="WP_382166739.1">
    <property type="nucleotide sequence ID" value="NZ_JBHTBR010000004.1"/>
</dbReference>
<feature type="transmembrane region" description="Helical" evidence="1">
    <location>
        <begin position="289"/>
        <end position="309"/>
    </location>
</feature>
<sequence>MARLSWLDGMRAYAILGVIFVHAVFGLNFQPPEVLEYAGRYGVYGVQLFFVISSIAIYMTLAKQRRDASPISDWYGKRIFRIAPLYFLGIIVFVSLKTAFNVEQFQLYQILANITFVHAFVPSANNNVVPGGWSIGVEMAFYLIAPMLFMLLTTKKWWAWLWSAIGVALLGVTWFVAGGLEGYVENNSYLYFWPFTQIPVFLIAMAMMKWGDGWILTSAPTPKHVFYVALLGLGIFFLAGTVAGPLAKSHMMAPTLFGVAFCCLVLLARDQWKALFSAPFVVHIGRLSYSMYLVHFFVMFTFKDVFHIVDLANFVPEKVRFFVFFPVILLFTYGLSRITYKWIELPGMQLGVMLIDKAKRAELSIKV</sequence>
<evidence type="ECO:0000313" key="3">
    <source>
        <dbReference type="EMBL" id="MFC7291506.1"/>
    </source>
</evidence>
<protein>
    <submittedName>
        <fullName evidence="3">Acyltransferase family protein</fullName>
        <ecNumber evidence="3">2.3.-.-</ecNumber>
    </submittedName>
</protein>